<evidence type="ECO:0000313" key="2">
    <source>
        <dbReference type="EMBL" id="KAH6836029.1"/>
    </source>
</evidence>
<protein>
    <submittedName>
        <fullName evidence="2">Uncharacterized protein</fullName>
    </submittedName>
</protein>
<dbReference type="PANTHER" id="PTHR33696">
    <property type="entry name" value="T22J18.15-RELATED"/>
    <property type="match status" value="1"/>
</dbReference>
<sequence>MASTPPHGLAQILPTEEETPYSTPKLRPATRRTPSFSSSSRSNSSDSSFDSSPFFFNDASPPQSPIISLKLMGIPFSWEQTPGIPKKGFKKTETSSRRLLPLPPAAGTTTPSSAKKWRSGHEEISPKKHPTRFKRDPFFAALVECSKDDDDLDHAANIWKGSLSDRFGFINMYTSCKKTCAVSESIVYVPRATPHYLLHDHRRRSS</sequence>
<dbReference type="PANTHER" id="PTHR33696:SF1">
    <property type="entry name" value="T22J18.15"/>
    <property type="match status" value="1"/>
</dbReference>
<gene>
    <name evidence="2" type="ORF">C2S53_002191</name>
</gene>
<proteinExistence type="predicted"/>
<accession>A0AAD4JMG6</accession>
<dbReference type="AlphaFoldDB" id="A0AAD4JMG6"/>
<feature type="region of interest" description="Disordered" evidence="1">
    <location>
        <begin position="82"/>
        <end position="129"/>
    </location>
</feature>
<evidence type="ECO:0000256" key="1">
    <source>
        <dbReference type="SAM" id="MobiDB-lite"/>
    </source>
</evidence>
<keyword evidence="3" id="KW-1185">Reference proteome</keyword>
<feature type="compositionally biased region" description="Low complexity" evidence="1">
    <location>
        <begin position="97"/>
        <end position="114"/>
    </location>
</feature>
<name>A0AAD4JMG6_PERFH</name>
<feature type="compositionally biased region" description="Low complexity" evidence="1">
    <location>
        <begin position="31"/>
        <end position="56"/>
    </location>
</feature>
<dbReference type="Proteomes" id="UP001190926">
    <property type="component" value="Unassembled WGS sequence"/>
</dbReference>
<organism evidence="2 3">
    <name type="scientific">Perilla frutescens var. hirtella</name>
    <name type="common">Perilla citriodora</name>
    <name type="synonym">Perilla setoyensis</name>
    <dbReference type="NCBI Taxonomy" id="608512"/>
    <lineage>
        <taxon>Eukaryota</taxon>
        <taxon>Viridiplantae</taxon>
        <taxon>Streptophyta</taxon>
        <taxon>Embryophyta</taxon>
        <taxon>Tracheophyta</taxon>
        <taxon>Spermatophyta</taxon>
        <taxon>Magnoliopsida</taxon>
        <taxon>eudicotyledons</taxon>
        <taxon>Gunneridae</taxon>
        <taxon>Pentapetalae</taxon>
        <taxon>asterids</taxon>
        <taxon>lamiids</taxon>
        <taxon>Lamiales</taxon>
        <taxon>Lamiaceae</taxon>
        <taxon>Nepetoideae</taxon>
        <taxon>Elsholtzieae</taxon>
        <taxon>Perilla</taxon>
    </lineage>
</organism>
<reference evidence="2 3" key="1">
    <citation type="journal article" date="2021" name="Nat. Commun.">
        <title>Incipient diploidization of the medicinal plant Perilla within 10,000 years.</title>
        <authorList>
            <person name="Zhang Y."/>
            <person name="Shen Q."/>
            <person name="Leng L."/>
            <person name="Zhang D."/>
            <person name="Chen S."/>
            <person name="Shi Y."/>
            <person name="Ning Z."/>
            <person name="Chen S."/>
        </authorList>
    </citation>
    <scope>NUCLEOTIDE SEQUENCE [LARGE SCALE GENOMIC DNA]</scope>
    <source>
        <strain evidence="3">cv. PC099</strain>
    </source>
</reference>
<evidence type="ECO:0000313" key="3">
    <source>
        <dbReference type="Proteomes" id="UP001190926"/>
    </source>
</evidence>
<feature type="region of interest" description="Disordered" evidence="1">
    <location>
        <begin position="1"/>
        <end position="56"/>
    </location>
</feature>
<comment type="caution">
    <text evidence="2">The sequence shown here is derived from an EMBL/GenBank/DDBJ whole genome shotgun (WGS) entry which is preliminary data.</text>
</comment>
<dbReference type="EMBL" id="SDAM02000027">
    <property type="protein sequence ID" value="KAH6836029.1"/>
    <property type="molecule type" value="Genomic_DNA"/>
</dbReference>